<evidence type="ECO:0000313" key="1">
    <source>
        <dbReference type="EMBL" id="CAF1585286.1"/>
    </source>
</evidence>
<evidence type="ECO:0000313" key="2">
    <source>
        <dbReference type="EMBL" id="CAF4454635.1"/>
    </source>
</evidence>
<keyword evidence="3" id="KW-1185">Reference proteome</keyword>
<dbReference type="Proteomes" id="UP000663829">
    <property type="component" value="Unassembled WGS sequence"/>
</dbReference>
<sequence>MKAGCPPELKAMNVAELDDLSLIEVSKLFVRESVTDATCDCKSYCATQRFPCKTANIKCSIRCHSKRGRRKNKG</sequence>
<organism evidence="1 3">
    <name type="scientific">Didymodactylos carnosus</name>
    <dbReference type="NCBI Taxonomy" id="1234261"/>
    <lineage>
        <taxon>Eukaryota</taxon>
        <taxon>Metazoa</taxon>
        <taxon>Spiralia</taxon>
        <taxon>Gnathifera</taxon>
        <taxon>Rotifera</taxon>
        <taxon>Eurotatoria</taxon>
        <taxon>Bdelloidea</taxon>
        <taxon>Philodinida</taxon>
        <taxon>Philodinidae</taxon>
        <taxon>Didymodactylos</taxon>
    </lineage>
</organism>
<dbReference type="OrthoDB" id="2430997at2759"/>
<gene>
    <name evidence="1" type="ORF">GPM918_LOCUS41378</name>
    <name evidence="2" type="ORF">SRO942_LOCUS42421</name>
</gene>
<evidence type="ECO:0000313" key="3">
    <source>
        <dbReference type="Proteomes" id="UP000663829"/>
    </source>
</evidence>
<comment type="caution">
    <text evidence="1">The sequence shown here is derived from an EMBL/GenBank/DDBJ whole genome shotgun (WGS) entry which is preliminary data.</text>
</comment>
<accession>A0A815ZN16</accession>
<name>A0A815ZN16_9BILA</name>
<proteinExistence type="predicted"/>
<dbReference type="AlphaFoldDB" id="A0A815ZN16"/>
<dbReference type="Proteomes" id="UP000681722">
    <property type="component" value="Unassembled WGS sequence"/>
</dbReference>
<reference evidence="1" key="1">
    <citation type="submission" date="2021-02" db="EMBL/GenBank/DDBJ databases">
        <authorList>
            <person name="Nowell W R."/>
        </authorList>
    </citation>
    <scope>NUCLEOTIDE SEQUENCE</scope>
</reference>
<protein>
    <submittedName>
        <fullName evidence="1">Uncharacterized protein</fullName>
    </submittedName>
</protein>
<dbReference type="EMBL" id="CAJNOQ010032480">
    <property type="protein sequence ID" value="CAF1585286.1"/>
    <property type="molecule type" value="Genomic_DNA"/>
</dbReference>
<dbReference type="EMBL" id="CAJOBC010098514">
    <property type="protein sequence ID" value="CAF4454635.1"/>
    <property type="molecule type" value="Genomic_DNA"/>
</dbReference>